<protein>
    <submittedName>
        <fullName evidence="1">Uncharacterized protein</fullName>
    </submittedName>
</protein>
<reference evidence="1 2" key="1">
    <citation type="submission" date="2017-02" db="EMBL/GenBank/DDBJ databases">
        <authorList>
            <person name="Peterson S.W."/>
        </authorList>
    </citation>
    <scope>NUCLEOTIDE SEQUENCE [LARGE SCALE GENOMIC DNA]</scope>
    <source>
        <strain evidence="1">159469</strain>
    </source>
</reference>
<sequence length="241" mass="26210">MKIIKGILSLGTLFILCLLLFTNINVSASAKVGEVREGQDPAITLKEVFKAYKDTDTIVKLSSGALVHGKVSIANISDPDKIIFSIDTDKDSRARTVADIKKGVSLETVKTPDVPSLRDRTTPPTQLMNLGEDSSSTLHWTAGGGIWRYAAYAYQPVPVTTAVKGLCFHAYHDTMLAGDSQDWNDTYNTGVGHGVFCYTNEQASYVSQWVTSNLGSNILSCWSWSPAAGSYYTVKNGEIPF</sequence>
<evidence type="ECO:0000313" key="2">
    <source>
        <dbReference type="Proteomes" id="UP000194606"/>
    </source>
</evidence>
<dbReference type="Proteomes" id="UP000194606">
    <property type="component" value="Unassembled WGS sequence"/>
</dbReference>
<evidence type="ECO:0000313" key="1">
    <source>
        <dbReference type="EMBL" id="OUK05190.1"/>
    </source>
</evidence>
<organism evidence="1 2">
    <name type="scientific">Lactococcus petauri</name>
    <dbReference type="NCBI Taxonomy" id="1940789"/>
    <lineage>
        <taxon>Bacteria</taxon>
        <taxon>Bacillati</taxon>
        <taxon>Bacillota</taxon>
        <taxon>Bacilli</taxon>
        <taxon>Lactobacillales</taxon>
        <taxon>Streptococcaceae</taxon>
        <taxon>Lactococcus</taxon>
    </lineage>
</organism>
<comment type="caution">
    <text evidence="1">The sequence shown here is derived from an EMBL/GenBank/DDBJ whole genome shotgun (WGS) entry which is preliminary data.</text>
</comment>
<dbReference type="AlphaFoldDB" id="A0A252CFR6"/>
<name>A0A252CFR6_9LACT</name>
<dbReference type="EMBL" id="MUIZ01000001">
    <property type="protein sequence ID" value="OUK05190.1"/>
    <property type="molecule type" value="Genomic_DNA"/>
</dbReference>
<gene>
    <name evidence="1" type="ORF">BZZ03_00270</name>
</gene>
<accession>A0A252CFR6</accession>
<dbReference type="RefSeq" id="WP_086581908.1">
    <property type="nucleotide sequence ID" value="NZ_MUIZ01000001.1"/>
</dbReference>
<proteinExistence type="predicted"/>